<dbReference type="SUPFAM" id="SSF75304">
    <property type="entry name" value="Amidase signature (AS) enzymes"/>
    <property type="match status" value="1"/>
</dbReference>
<dbReference type="InterPro" id="IPR000120">
    <property type="entry name" value="Amidase"/>
</dbReference>
<name>A0A1M4U0U6_9HYPH</name>
<dbReference type="PROSITE" id="PS00571">
    <property type="entry name" value="AMIDASES"/>
    <property type="match status" value="1"/>
</dbReference>
<evidence type="ECO:0000313" key="4">
    <source>
        <dbReference type="EMBL" id="SHE50392.1"/>
    </source>
</evidence>
<organism evidence="4 5">
    <name type="scientific">Kaistia soli DSM 19436</name>
    <dbReference type="NCBI Taxonomy" id="1122133"/>
    <lineage>
        <taxon>Bacteria</taxon>
        <taxon>Pseudomonadati</taxon>
        <taxon>Pseudomonadota</taxon>
        <taxon>Alphaproteobacteria</taxon>
        <taxon>Hyphomicrobiales</taxon>
        <taxon>Kaistiaceae</taxon>
        <taxon>Kaistia</taxon>
    </lineage>
</organism>
<dbReference type="Gene3D" id="3.90.1300.10">
    <property type="entry name" value="Amidase signature (AS) domain"/>
    <property type="match status" value="1"/>
</dbReference>
<evidence type="ECO:0000259" key="3">
    <source>
        <dbReference type="Pfam" id="PF01425"/>
    </source>
</evidence>
<reference evidence="4 5" key="1">
    <citation type="submission" date="2016-11" db="EMBL/GenBank/DDBJ databases">
        <authorList>
            <person name="Jaros S."/>
            <person name="Januszkiewicz K."/>
            <person name="Wedrychowicz H."/>
        </authorList>
    </citation>
    <scope>NUCLEOTIDE SEQUENCE [LARGE SCALE GENOMIC DNA]</scope>
    <source>
        <strain evidence="4 5">DSM 19436</strain>
    </source>
</reference>
<gene>
    <name evidence="4" type="ORF">SAMN02745157_0318</name>
</gene>
<proteinExistence type="predicted"/>
<keyword evidence="5" id="KW-1185">Reference proteome</keyword>
<dbReference type="GO" id="GO:0003824">
    <property type="term" value="F:catalytic activity"/>
    <property type="evidence" value="ECO:0007669"/>
    <property type="project" value="InterPro"/>
</dbReference>
<feature type="domain" description="Amidase" evidence="3">
    <location>
        <begin position="27"/>
        <end position="445"/>
    </location>
</feature>
<dbReference type="PANTHER" id="PTHR11895">
    <property type="entry name" value="TRANSAMIDASE"/>
    <property type="match status" value="1"/>
</dbReference>
<dbReference type="InterPro" id="IPR023631">
    <property type="entry name" value="Amidase_dom"/>
</dbReference>
<dbReference type="STRING" id="1122133.SAMN02745157_0318"/>
<evidence type="ECO:0000313" key="5">
    <source>
        <dbReference type="Proteomes" id="UP000184485"/>
    </source>
</evidence>
<sequence>MSAPLHYASLLEVSALVASGDISPVGLTELMLERIAAVDPALNSYLLVTADTALAEAAVAEAEIRSGRHRGPLHGVPIALKDLFHTRGVASTFGTLAYRDFVADSDATLVHRLKTAGATILGRLHLHEGAFGEHHPALGRCINPWNEAYWPGGSSSGSGAATAAGLCFASLGTDTGGSIRFPSAANGVTGLKPTWGRTSRHGVFPLADSLDTIGPMARNAADVAAMFNAMAGADPCDPTSLSAPVPDYLAALDGVLGARGLRIGIDEVYLETGVDDETVAAMRQAIADFRDLGATLVPVTVPDRREATLAQMVITDTESAVFHKDVFEADKSLFGPQLAAALERGISYDALTMSRAYIKRDRFKGEIARLFSSIDVLISPVYPMVGALYEEMDSYLADLVGFLGFTSPFNVSGSPSITLPCGAAAVGMPIGMQLIGPHLSEPTLLRAAHAFQQATDWHTRHPPRF</sequence>
<evidence type="ECO:0000256" key="2">
    <source>
        <dbReference type="ARBA" id="ARBA00021874"/>
    </source>
</evidence>
<dbReference type="OrthoDB" id="9811471at2"/>
<dbReference type="Pfam" id="PF01425">
    <property type="entry name" value="Amidase"/>
    <property type="match status" value="1"/>
</dbReference>
<accession>A0A1M4U0U6</accession>
<dbReference type="AlphaFoldDB" id="A0A1M4U0U6"/>
<dbReference type="InterPro" id="IPR020556">
    <property type="entry name" value="Amidase_CS"/>
</dbReference>
<dbReference type="Proteomes" id="UP000184485">
    <property type="component" value="Unassembled WGS sequence"/>
</dbReference>
<dbReference type="InterPro" id="IPR036928">
    <property type="entry name" value="AS_sf"/>
</dbReference>
<dbReference type="RefSeq" id="WP_073050861.1">
    <property type="nucleotide sequence ID" value="NZ_FQUP01000001.1"/>
</dbReference>
<evidence type="ECO:0000256" key="1">
    <source>
        <dbReference type="ARBA" id="ARBA00003871"/>
    </source>
</evidence>
<protein>
    <recommendedName>
        <fullName evidence="2">Indoleacetamide hydrolase</fullName>
    </recommendedName>
</protein>
<dbReference type="PANTHER" id="PTHR11895:SF176">
    <property type="entry name" value="AMIDASE AMID-RELATED"/>
    <property type="match status" value="1"/>
</dbReference>
<dbReference type="EMBL" id="FQUP01000001">
    <property type="protein sequence ID" value="SHE50392.1"/>
    <property type="molecule type" value="Genomic_DNA"/>
</dbReference>
<comment type="function">
    <text evidence="1">Hydrolyzes indole-3-acetamide (IAM) into indole-3-acetic acid (IAA).</text>
</comment>